<feature type="compositionally biased region" description="Polar residues" evidence="1">
    <location>
        <begin position="1021"/>
        <end position="1031"/>
    </location>
</feature>
<feature type="compositionally biased region" description="Polar residues" evidence="1">
    <location>
        <begin position="971"/>
        <end position="981"/>
    </location>
</feature>
<dbReference type="AlphaFoldDB" id="A0A7U2I0B8"/>
<feature type="region of interest" description="Disordered" evidence="1">
    <location>
        <begin position="1146"/>
        <end position="1204"/>
    </location>
</feature>
<feature type="region of interest" description="Disordered" evidence="1">
    <location>
        <begin position="526"/>
        <end position="601"/>
    </location>
</feature>
<keyword evidence="3" id="KW-1185">Reference proteome</keyword>
<dbReference type="VEuPathDB" id="FungiDB:JI435_309140"/>
<feature type="region of interest" description="Disordered" evidence="1">
    <location>
        <begin position="908"/>
        <end position="1103"/>
    </location>
</feature>
<feature type="compositionally biased region" description="Basic residues" evidence="1">
    <location>
        <begin position="12"/>
        <end position="26"/>
    </location>
</feature>
<feature type="compositionally biased region" description="Low complexity" evidence="1">
    <location>
        <begin position="403"/>
        <end position="414"/>
    </location>
</feature>
<feature type="compositionally biased region" description="Polar residues" evidence="1">
    <location>
        <begin position="588"/>
        <end position="600"/>
    </location>
</feature>
<feature type="compositionally biased region" description="Low complexity" evidence="1">
    <location>
        <begin position="425"/>
        <end position="439"/>
    </location>
</feature>
<evidence type="ECO:0000256" key="1">
    <source>
        <dbReference type="SAM" id="MobiDB-lite"/>
    </source>
</evidence>
<protein>
    <submittedName>
        <fullName evidence="2">Uncharacterized protein</fullName>
    </submittedName>
</protein>
<feature type="compositionally biased region" description="Low complexity" evidence="1">
    <location>
        <begin position="287"/>
        <end position="298"/>
    </location>
</feature>
<feature type="compositionally biased region" description="Basic and acidic residues" evidence="1">
    <location>
        <begin position="61"/>
        <end position="71"/>
    </location>
</feature>
<feature type="region of interest" description="Disordered" evidence="1">
    <location>
        <begin position="1"/>
        <end position="30"/>
    </location>
</feature>
<feature type="compositionally biased region" description="Polar residues" evidence="1">
    <location>
        <begin position="1094"/>
        <end position="1103"/>
    </location>
</feature>
<feature type="compositionally biased region" description="Polar residues" evidence="1">
    <location>
        <begin position="912"/>
        <end position="925"/>
    </location>
</feature>
<feature type="compositionally biased region" description="Basic and acidic residues" evidence="1">
    <location>
        <begin position="547"/>
        <end position="575"/>
    </location>
</feature>
<name>A0A7U2I0B8_PHANO</name>
<feature type="region of interest" description="Disordered" evidence="1">
    <location>
        <begin position="390"/>
        <end position="442"/>
    </location>
</feature>
<gene>
    <name evidence="2" type="ORF">JI435_309140</name>
</gene>
<sequence>MLARASSDAGTRLRRSKSTSTVHRHPPPILELLDPDLARQQAVAAATAAFVRAHTQGAADRTSKRSSEVSRSKSNASRKSITMQGQGSHFPPRDSSFRSMHPQKTGQDATSQRPSRASTINTETFPPFHPMPSMDRPVSAPRPLSAQPSIAFSEHARPNTQPKAGRLSVSSSVTSQQIRKARSMYYASSVQTGSPIARPPTMYLTTPPPVTATSTLEIPVQAASARALAPSPLAMPRIPVTVETNETVDKARDKYLQSFQQRSVRHKPSLFMAPFMKRQGKGKSKRTSSSFASVSATSHRTPEDYTPDFTLTDFMPQVEAKDKRSFSGSLKSKLKRVFRRSSKPASDLPVQQIQASRDYFGTAPIDIHDSEDIYDIPSPDEDVLQRVRARTPSYAQSRPAYTRSGSRSSSNVSARSKRSNPSLHSETNVTNVSVSRVTSWGTTSTQDTLAQRAIKRLTIIHESKDSIGSEADQAASLLTKRKSLPSGTLAAFRDPMPMESLLEETSTPIDPKRVFSALMREIEISKSTEDAPQPPAHTPGAESDVFESSKTKVLHSADRDLHSSASRDFRMEVGNEQRPPSRRGPSAAAQSTQGKASSIRTLGRAIRSTIRTVTPGEQRSSPCPVQHTSVRGTMRIPRDELDPSAVATSSDVEEDCINIDTSQPKHTREMFSPSREQIERRVSKAKERWKTPLDDVAQLQFPREMERTYNVAEFTQRTVQEDDQRESLEEEVEVHRTDISGPSGTPCSPTQRTMMSPLSPSVYSRNTDGMSILPNDSVMSFSGQDGLERHHNGGSAVILTSKSVRSYVVGTPSPRRPDSARSSRDWKAWLSHEVSNMEFTSQEDLRINEQYLTPSSKYRRYNTRTSHYEQDDTTVILRPSCDTITPHIEPITLSVLAAETVERHTLPLSVEQRATTPVGTSVLERSQSHTDTSKEVTPDNSPPNVEPMQGKRLKRPESTPLFSRQRPALTPSHTSSTSQPLVETPRSALMNDRFPFIDTGRRSSSNSARSSRNSRSPPDSVASSFKSTKGSTGPKIYSDLSAPPTHQTSQRSRNSALMSSEGRHASKENLTPPSIIGVKGNGRPSISPLGPSTRARSLQPLSSVALNRSTTNIGQYTSNIPEIKHSKYISSPAASPPRPRIRAILREASPEKLSRRPKSALDLRGAKTSLPRPSTELRRPALHLKPSTSSFTESREPSPGTEGRAIDSILEEGERSGSITPGQRMADRFLRERKSMGLLEGKKLRGGMRLVREDTPAFL</sequence>
<proteinExistence type="predicted"/>
<accession>A0A7U2I0B8</accession>
<dbReference type="EMBL" id="CP069027">
    <property type="protein sequence ID" value="QRC94677.1"/>
    <property type="molecule type" value="Genomic_DNA"/>
</dbReference>
<evidence type="ECO:0000313" key="2">
    <source>
        <dbReference type="EMBL" id="QRC94677.1"/>
    </source>
</evidence>
<feature type="region of interest" description="Disordered" evidence="1">
    <location>
        <begin position="732"/>
        <end position="754"/>
    </location>
</feature>
<feature type="compositionally biased region" description="Polar residues" evidence="1">
    <location>
        <begin position="1044"/>
        <end position="1058"/>
    </location>
</feature>
<feature type="compositionally biased region" description="Polar residues" evidence="1">
    <location>
        <begin position="740"/>
        <end position="754"/>
    </location>
</feature>
<feature type="compositionally biased region" description="Low complexity" evidence="1">
    <location>
        <begin position="1002"/>
        <end position="1016"/>
    </location>
</feature>
<evidence type="ECO:0000313" key="3">
    <source>
        <dbReference type="Proteomes" id="UP000663193"/>
    </source>
</evidence>
<dbReference type="Proteomes" id="UP000663193">
    <property type="component" value="Chromosome 5"/>
</dbReference>
<feature type="region of interest" description="Disordered" evidence="1">
    <location>
        <begin position="277"/>
        <end position="308"/>
    </location>
</feature>
<organism evidence="2 3">
    <name type="scientific">Phaeosphaeria nodorum (strain SN15 / ATCC MYA-4574 / FGSC 10173)</name>
    <name type="common">Glume blotch fungus</name>
    <name type="synonym">Parastagonospora nodorum</name>
    <dbReference type="NCBI Taxonomy" id="321614"/>
    <lineage>
        <taxon>Eukaryota</taxon>
        <taxon>Fungi</taxon>
        <taxon>Dikarya</taxon>
        <taxon>Ascomycota</taxon>
        <taxon>Pezizomycotina</taxon>
        <taxon>Dothideomycetes</taxon>
        <taxon>Pleosporomycetidae</taxon>
        <taxon>Pleosporales</taxon>
        <taxon>Pleosporineae</taxon>
        <taxon>Phaeosphaeriaceae</taxon>
        <taxon>Parastagonospora</taxon>
    </lineage>
</organism>
<feature type="compositionally biased region" description="Polar residues" evidence="1">
    <location>
        <begin position="102"/>
        <end position="124"/>
    </location>
</feature>
<feature type="compositionally biased region" description="Basic and acidic residues" evidence="1">
    <location>
        <begin position="926"/>
        <end position="937"/>
    </location>
</feature>
<feature type="compositionally biased region" description="Basic and acidic residues" evidence="1">
    <location>
        <begin position="1146"/>
        <end position="1165"/>
    </location>
</feature>
<dbReference type="OrthoDB" id="194139at2759"/>
<feature type="region of interest" description="Disordered" evidence="1">
    <location>
        <begin position="53"/>
        <end position="144"/>
    </location>
</feature>
<reference evidence="3" key="1">
    <citation type="journal article" date="2021" name="BMC Genomics">
        <title>Chromosome-level genome assembly and manually-curated proteome of model necrotroph Parastagonospora nodorum Sn15 reveals a genome-wide trove of candidate effector homologs, and redundancy of virulence-related functions within an accessory chromosome.</title>
        <authorList>
            <person name="Bertazzoni S."/>
            <person name="Jones D.A.B."/>
            <person name="Phan H.T."/>
            <person name="Tan K.-C."/>
            <person name="Hane J.K."/>
        </authorList>
    </citation>
    <scope>NUCLEOTIDE SEQUENCE [LARGE SCALE GENOMIC DNA]</scope>
    <source>
        <strain evidence="3">SN15 / ATCC MYA-4574 / FGSC 10173)</strain>
    </source>
</reference>